<sequence>MKGPRPKTDLQAVRERAGAELIDRMGIRTEAERAEIIIRDARKARLAAQAKALAKAD</sequence>
<proteinExistence type="predicted"/>
<protein>
    <recommendedName>
        <fullName evidence="3">DUF3606 domain-containing protein</fullName>
    </recommendedName>
</protein>
<accession>A0ABW2BP15</accession>
<dbReference type="Proteomes" id="UP001596292">
    <property type="component" value="Unassembled WGS sequence"/>
</dbReference>
<evidence type="ECO:0000313" key="1">
    <source>
        <dbReference type="EMBL" id="MFC6791340.1"/>
    </source>
</evidence>
<keyword evidence="2" id="KW-1185">Reference proteome</keyword>
<dbReference type="EMBL" id="JBHSWN010000001">
    <property type="protein sequence ID" value="MFC6791340.1"/>
    <property type="molecule type" value="Genomic_DNA"/>
</dbReference>
<evidence type="ECO:0000313" key="2">
    <source>
        <dbReference type="Proteomes" id="UP001596292"/>
    </source>
</evidence>
<name>A0ABW2BP15_9HYPH</name>
<evidence type="ECO:0008006" key="3">
    <source>
        <dbReference type="Google" id="ProtNLM"/>
    </source>
</evidence>
<gene>
    <name evidence="1" type="ORF">ACFQE0_17980</name>
</gene>
<comment type="caution">
    <text evidence="1">The sequence shown here is derived from an EMBL/GenBank/DDBJ whole genome shotgun (WGS) entry which is preliminary data.</text>
</comment>
<reference evidence="2" key="1">
    <citation type="journal article" date="2019" name="Int. J. Syst. Evol. Microbiol.">
        <title>The Global Catalogue of Microorganisms (GCM) 10K type strain sequencing project: providing services to taxonomists for standard genome sequencing and annotation.</title>
        <authorList>
            <consortium name="The Broad Institute Genomics Platform"/>
            <consortium name="The Broad Institute Genome Sequencing Center for Infectious Disease"/>
            <person name="Wu L."/>
            <person name="Ma J."/>
        </authorList>
    </citation>
    <scope>NUCLEOTIDE SEQUENCE [LARGE SCALE GENOMIC DNA]</scope>
    <source>
        <strain evidence="2">CCUG 48316</strain>
    </source>
</reference>
<organism evidence="1 2">
    <name type="scientific">Methylobacterium komagatae</name>
    <dbReference type="NCBI Taxonomy" id="374425"/>
    <lineage>
        <taxon>Bacteria</taxon>
        <taxon>Pseudomonadati</taxon>
        <taxon>Pseudomonadota</taxon>
        <taxon>Alphaproteobacteria</taxon>
        <taxon>Hyphomicrobiales</taxon>
        <taxon>Methylobacteriaceae</taxon>
        <taxon>Methylobacterium</taxon>
    </lineage>
</organism>